<comment type="caution">
    <text evidence="3">The sequence shown here is derived from an EMBL/GenBank/DDBJ whole genome shotgun (WGS) entry which is preliminary data.</text>
</comment>
<reference evidence="3 4" key="1">
    <citation type="journal article" date="2024" name="G3 (Bethesda)">
        <title>Genome assembly of Hibiscus sabdariffa L. provides insights into metabolisms of medicinal natural products.</title>
        <authorList>
            <person name="Kim T."/>
        </authorList>
    </citation>
    <scope>NUCLEOTIDE SEQUENCE [LARGE SCALE GENOMIC DNA]</scope>
    <source>
        <strain evidence="3">TK-2024</strain>
        <tissue evidence="3">Old leaves</tissue>
    </source>
</reference>
<dbReference type="EMBL" id="JBBPBN010000080">
    <property type="protein sequence ID" value="KAK8983529.1"/>
    <property type="molecule type" value="Genomic_DNA"/>
</dbReference>
<gene>
    <name evidence="3" type="ORF">V6N11_073934</name>
</gene>
<comment type="subcellular location">
    <subcellularLocation>
        <location evidence="1">Cytoplasm</location>
        <location evidence="1">P-body</location>
    </subcellularLocation>
</comment>
<keyword evidence="2" id="KW-0963">Cytoplasm</keyword>
<protein>
    <submittedName>
        <fullName evidence="3">Uncharacterized protein</fullName>
    </submittedName>
</protein>
<dbReference type="PANTHER" id="PTHR21551">
    <property type="entry name" value="TOPOISOMERASE II-ASSOCIATED PROTEIN PAT1"/>
    <property type="match status" value="1"/>
</dbReference>
<organism evidence="3 4">
    <name type="scientific">Hibiscus sabdariffa</name>
    <name type="common">roselle</name>
    <dbReference type="NCBI Taxonomy" id="183260"/>
    <lineage>
        <taxon>Eukaryota</taxon>
        <taxon>Viridiplantae</taxon>
        <taxon>Streptophyta</taxon>
        <taxon>Embryophyta</taxon>
        <taxon>Tracheophyta</taxon>
        <taxon>Spermatophyta</taxon>
        <taxon>Magnoliopsida</taxon>
        <taxon>eudicotyledons</taxon>
        <taxon>Gunneridae</taxon>
        <taxon>Pentapetalae</taxon>
        <taxon>rosids</taxon>
        <taxon>malvids</taxon>
        <taxon>Malvales</taxon>
        <taxon>Malvaceae</taxon>
        <taxon>Malvoideae</taxon>
        <taxon>Hibiscus</taxon>
    </lineage>
</organism>
<dbReference type="Proteomes" id="UP001396334">
    <property type="component" value="Unassembled WGS sequence"/>
</dbReference>
<name>A0ABR2P521_9ROSI</name>
<keyword evidence="4" id="KW-1185">Reference proteome</keyword>
<evidence type="ECO:0000256" key="1">
    <source>
        <dbReference type="ARBA" id="ARBA00004201"/>
    </source>
</evidence>
<evidence type="ECO:0000313" key="3">
    <source>
        <dbReference type="EMBL" id="KAK8983529.1"/>
    </source>
</evidence>
<dbReference type="InterPro" id="IPR039900">
    <property type="entry name" value="Pat1-like"/>
</dbReference>
<accession>A0ABR2P521</accession>
<proteinExistence type="predicted"/>
<sequence length="87" mass="9767">MIRKLEQEPMLAARVTVEDGLCLLLDVDDIDRFLQFNQLQDGGAQLRQKRQVLLEGLAASLQLVDPLAKNGHTDELAQKDDNLSFYG</sequence>
<dbReference type="PANTHER" id="PTHR21551:SF0">
    <property type="entry name" value="PROTEIN ASSOCIATED WITH TOPO II RELATED-1, ISOFORM A"/>
    <property type="match status" value="1"/>
</dbReference>
<evidence type="ECO:0000256" key="2">
    <source>
        <dbReference type="ARBA" id="ARBA00022490"/>
    </source>
</evidence>
<evidence type="ECO:0000313" key="4">
    <source>
        <dbReference type="Proteomes" id="UP001396334"/>
    </source>
</evidence>